<proteinExistence type="predicted"/>
<keyword evidence="1" id="KW-1185">Reference proteome</keyword>
<accession>A0ABM1DUQ0</accession>
<dbReference type="RefSeq" id="XP_014663671.1">
    <property type="nucleotide sequence ID" value="XM_014808185.1"/>
</dbReference>
<dbReference type="PANTHER" id="PTHR15396">
    <property type="entry name" value="RIBONUCLEASE P PROTEIN SUBUNIT P40"/>
    <property type="match status" value="1"/>
</dbReference>
<sequence length="359" mass="40550">MAAPLNFNSPKNLLVFEQSSFSNEKSRHKTVIGDHYFNCAVEVCSPNVAQIPTTVTASLSPSSYYIVRNLPLSRLIDKEFIEAFVRNGAFYAVSLNTRIDVANSVAVLPTGKLVLSVDKDMYETLGLEGRRSIFSQTRERKFVIEVELTKPSFTPGKKNYERTKWCFSERLNLRFDFVFTWVPHDKSICSSSVGKYFSGMGLSVSSCRAQMMSNTMKDVCVPDLLALNILENSQDLFEWLGAVSCYIDSEEEASNDFVSMYTTPSPCNICTQLTHAKWQGFFTPEAIAMVIDEIRLYLKTPDHPPWASVTVHGYADSPVSWRGKEHGYHQGGENIYTYIVFPNDNYWLYMAVGSHDVCP</sequence>
<dbReference type="Proteomes" id="UP000695022">
    <property type="component" value="Unplaced"/>
</dbReference>
<dbReference type="Pfam" id="PF08584">
    <property type="entry name" value="Ribonuc_P_40"/>
    <property type="match status" value="1"/>
</dbReference>
<organism evidence="1 2">
    <name type="scientific">Priapulus caudatus</name>
    <name type="common">Priapulid worm</name>
    <dbReference type="NCBI Taxonomy" id="37621"/>
    <lineage>
        <taxon>Eukaryota</taxon>
        <taxon>Metazoa</taxon>
        <taxon>Ecdysozoa</taxon>
        <taxon>Scalidophora</taxon>
        <taxon>Priapulida</taxon>
        <taxon>Priapulimorpha</taxon>
        <taxon>Priapulimorphida</taxon>
        <taxon>Priapulidae</taxon>
        <taxon>Priapulus</taxon>
    </lineage>
</organism>
<evidence type="ECO:0000313" key="2">
    <source>
        <dbReference type="RefSeq" id="XP_014663671.1"/>
    </source>
</evidence>
<evidence type="ECO:0000313" key="1">
    <source>
        <dbReference type="Proteomes" id="UP000695022"/>
    </source>
</evidence>
<reference evidence="2" key="1">
    <citation type="submission" date="2025-08" db="UniProtKB">
        <authorList>
            <consortium name="RefSeq"/>
        </authorList>
    </citation>
    <scope>IDENTIFICATION</scope>
</reference>
<protein>
    <submittedName>
        <fullName evidence="2">Ribonuclease P protein subunit p40-like</fullName>
    </submittedName>
</protein>
<dbReference type="InterPro" id="IPR013893">
    <property type="entry name" value="RNase_P_Rpp40"/>
</dbReference>
<dbReference type="GeneID" id="106806297"/>
<name>A0ABM1DUQ0_PRICU</name>
<dbReference type="PANTHER" id="PTHR15396:SF1">
    <property type="entry name" value="RIBONUCLEASE P PROTEIN SUBUNIT P40"/>
    <property type="match status" value="1"/>
</dbReference>
<gene>
    <name evidence="2" type="primary">LOC106806297</name>
</gene>